<dbReference type="GeneID" id="5016622"/>
<evidence type="ECO:0000313" key="3">
    <source>
        <dbReference type="Proteomes" id="UP000000600"/>
    </source>
</evidence>
<dbReference type="OrthoDB" id="296767at2759"/>
<dbReference type="InParanoid" id="A0BY23"/>
<sequence>MGHCTSQIQHNKSPQKQNPKTLSMGTMKFNSELFNIRLTHPSKSCYLKIDIGGYFKCDTPKHFDLEGKHGWKRKITLQLEASELQLKEKYLVFFLYEDDKELSQLRIALYDIIQGPQFFDYQIGKGRLSFNMIMAQILQLEINPQDMICTMNTCIQEKQYVFNLRLVTRKMQFLSENSEKFNNPAFIRGRSASYNSIQDELFRIQWLSTEMPRLIVELPMNEISSSSLQVCIWSINKSLEDHSPTRKSVKSLNFHVESIEQVLFAESNIALNYLLQNQEEQMDDHSIHRCNITKGLWLRGNKIGQMQSDFRIKIPVYLKQQMIGLRTEKGCTIGTGILANQSIKEISEVVNHFEKLSQVMFKLSSNNQDSQKQQLMTELQNSAQQLLVVVSKSDKDSQLRQFYYKSYDDLMKGQEIFIKIAENLLNFVDKIEGNIREIYYDILLIVCTRGELSLGSMGYFDDCKQLNKKQLKFKSQICCHFQQFLYNTLNIALQKICLKAMSPKEKAFVEKFLVSSFFKVPEFREAFVNALQNPNDPELSEWRGTDYQLDDPENFRTEQITVLFDWQSYFYNYLPSNLNINAVTLTSDEEWRRIIAKRNTTFFFLVQALCLHIQQKFQKDIIPWKDIPGYRKILKTLLCELKIRESYPDAMINAITQVVTNGGPLNVIIMILYNKTNIFSSDRVVHVMDLISQCIQQCQAIPTNFDYPFFLNGLRVAVTQSENAYVIAKSLHLIYNNYLVFPLEFKKAIVDFLFEGQCYELFLHWSKTVRSVYISLLIYRIYHLHRNNKIQITDENQFDKQYFQITKPKRLQSYYENRKEETQLMSDYIYLKYSRFMMNIESAKAKFFSKSLNKELPLVQRMKMKLEQKLKVEGSSFRDLVICEEQSKNPITEMDKRIIYERKIEFRNPNKKKTIILNDSHIRYLSTALTEYNEMQKQYTKWRQQNIASVQASIQGMTDEEKAAKLTQFPVPQIKLMQTYDMKEGKQD</sequence>
<dbReference type="InterPro" id="IPR013887">
    <property type="entry name" value="UPF0592"/>
</dbReference>
<dbReference type="HOGENOM" id="CLU_012147_0_0_1"/>
<feature type="region of interest" description="Disordered" evidence="1">
    <location>
        <begin position="1"/>
        <end position="22"/>
    </location>
</feature>
<proteinExistence type="predicted"/>
<gene>
    <name evidence="2" type="ORF">GSPATT00033293001</name>
</gene>
<organism evidence="2 3">
    <name type="scientific">Paramecium tetraurelia</name>
    <dbReference type="NCBI Taxonomy" id="5888"/>
    <lineage>
        <taxon>Eukaryota</taxon>
        <taxon>Sar</taxon>
        <taxon>Alveolata</taxon>
        <taxon>Ciliophora</taxon>
        <taxon>Intramacronucleata</taxon>
        <taxon>Oligohymenophorea</taxon>
        <taxon>Peniculida</taxon>
        <taxon>Parameciidae</taxon>
        <taxon>Paramecium</taxon>
    </lineage>
</organism>
<dbReference type="EMBL" id="CT868026">
    <property type="protein sequence ID" value="CAK63440.1"/>
    <property type="molecule type" value="Genomic_DNA"/>
</dbReference>
<dbReference type="STRING" id="5888.A0BY23"/>
<name>A0BY23_PARTE</name>
<keyword evidence="3" id="KW-1185">Reference proteome</keyword>
<dbReference type="AlphaFoldDB" id="A0BY23"/>
<reference evidence="2 3" key="1">
    <citation type="journal article" date="2006" name="Nature">
        <title>Global trends of whole-genome duplications revealed by the ciliate Paramecium tetraurelia.</title>
        <authorList>
            <consortium name="Genoscope"/>
            <person name="Aury J.-M."/>
            <person name="Jaillon O."/>
            <person name="Duret L."/>
            <person name="Noel B."/>
            <person name="Jubin C."/>
            <person name="Porcel B.M."/>
            <person name="Segurens B."/>
            <person name="Daubin V."/>
            <person name="Anthouard V."/>
            <person name="Aiach N."/>
            <person name="Arnaiz O."/>
            <person name="Billaut A."/>
            <person name="Beisson J."/>
            <person name="Blanc I."/>
            <person name="Bouhouche K."/>
            <person name="Camara F."/>
            <person name="Duharcourt S."/>
            <person name="Guigo R."/>
            <person name="Gogendeau D."/>
            <person name="Katinka M."/>
            <person name="Keller A.-M."/>
            <person name="Kissmehl R."/>
            <person name="Klotz C."/>
            <person name="Koll F."/>
            <person name="Le Moue A."/>
            <person name="Lepere C."/>
            <person name="Malinsky S."/>
            <person name="Nowacki M."/>
            <person name="Nowak J.K."/>
            <person name="Plattner H."/>
            <person name="Poulain J."/>
            <person name="Ruiz F."/>
            <person name="Serrano V."/>
            <person name="Zagulski M."/>
            <person name="Dessen P."/>
            <person name="Betermier M."/>
            <person name="Weissenbach J."/>
            <person name="Scarpelli C."/>
            <person name="Schachter V."/>
            <person name="Sperling L."/>
            <person name="Meyer E."/>
            <person name="Cohen J."/>
            <person name="Wincker P."/>
        </authorList>
    </citation>
    <scope>NUCLEOTIDE SEQUENCE [LARGE SCALE GENOMIC DNA]</scope>
    <source>
        <strain evidence="2 3">Stock d4-2</strain>
    </source>
</reference>
<dbReference type="Proteomes" id="UP000000600">
    <property type="component" value="Unassembled WGS sequence"/>
</dbReference>
<evidence type="ECO:0000313" key="2">
    <source>
        <dbReference type="EMBL" id="CAK63440.1"/>
    </source>
</evidence>
<accession>A0BY23</accession>
<dbReference type="eggNOG" id="ENOG502SABP">
    <property type="taxonomic scope" value="Eukaryota"/>
</dbReference>
<protein>
    <submittedName>
        <fullName evidence="2">Uncharacterized protein</fullName>
    </submittedName>
</protein>
<dbReference type="RefSeq" id="XP_001430838.1">
    <property type="nucleotide sequence ID" value="XM_001430801.1"/>
</dbReference>
<dbReference type="PANTHER" id="PTHR35397">
    <property type="entry name" value="C2 DOMAIN-CONTAINING PROTEIN-RELATED"/>
    <property type="match status" value="1"/>
</dbReference>
<dbReference type="PANTHER" id="PTHR35397:SF1">
    <property type="entry name" value="ARMADILLO-LIKE HELICAL DOMAIN-CONTAINING PROTEIN"/>
    <property type="match status" value="1"/>
</dbReference>
<dbReference type="OMA" id="TEYNEMQ"/>
<evidence type="ECO:0000256" key="1">
    <source>
        <dbReference type="SAM" id="MobiDB-lite"/>
    </source>
</evidence>
<dbReference type="KEGG" id="ptm:GSPATT00033293001"/>
<dbReference type="Pfam" id="PF08578">
    <property type="entry name" value="DUF1765"/>
    <property type="match status" value="1"/>
</dbReference>